<name>A0A7R8YM01_HERIL</name>
<evidence type="ECO:0000313" key="1">
    <source>
        <dbReference type="EMBL" id="CAD7078066.1"/>
    </source>
</evidence>
<dbReference type="Proteomes" id="UP000594454">
    <property type="component" value="Chromosome 1"/>
</dbReference>
<dbReference type="InParanoid" id="A0A7R8YM01"/>
<dbReference type="AlphaFoldDB" id="A0A7R8YM01"/>
<dbReference type="EMBL" id="LR899009">
    <property type="protein sequence ID" value="CAD7078066.1"/>
    <property type="molecule type" value="Genomic_DNA"/>
</dbReference>
<protein>
    <submittedName>
        <fullName evidence="1">Uncharacterized protein</fullName>
    </submittedName>
</protein>
<gene>
    <name evidence="1" type="ORF">HERILL_LOCUS1358</name>
</gene>
<keyword evidence="2" id="KW-1185">Reference proteome</keyword>
<sequence length="141" mass="16523">MYAANTQKAYTFGISTKSDRYSGEELIYNRDTYDMKTRIHGNIAYLSGVRLKKRFEADEMNSQFIGRLDPKNCLCIMKDHFLEVEEDKIRFLLDHFITLQNIDNDQFKQIMNPLDCKHPGIGRLDDVFVPDVPALTTYRNF</sequence>
<dbReference type="OrthoDB" id="2096280at2759"/>
<accession>A0A7R8YM01</accession>
<organism evidence="1 2">
    <name type="scientific">Hermetia illucens</name>
    <name type="common">Black soldier fly</name>
    <dbReference type="NCBI Taxonomy" id="343691"/>
    <lineage>
        <taxon>Eukaryota</taxon>
        <taxon>Metazoa</taxon>
        <taxon>Ecdysozoa</taxon>
        <taxon>Arthropoda</taxon>
        <taxon>Hexapoda</taxon>
        <taxon>Insecta</taxon>
        <taxon>Pterygota</taxon>
        <taxon>Neoptera</taxon>
        <taxon>Endopterygota</taxon>
        <taxon>Diptera</taxon>
        <taxon>Brachycera</taxon>
        <taxon>Stratiomyomorpha</taxon>
        <taxon>Stratiomyidae</taxon>
        <taxon>Hermetiinae</taxon>
        <taxon>Hermetia</taxon>
    </lineage>
</organism>
<evidence type="ECO:0000313" key="2">
    <source>
        <dbReference type="Proteomes" id="UP000594454"/>
    </source>
</evidence>
<reference evidence="1 2" key="1">
    <citation type="submission" date="2020-11" db="EMBL/GenBank/DDBJ databases">
        <authorList>
            <person name="Wallbank WR R."/>
            <person name="Pardo Diaz C."/>
            <person name="Kozak K."/>
            <person name="Martin S."/>
            <person name="Jiggins C."/>
            <person name="Moest M."/>
            <person name="Warren A I."/>
            <person name="Generalovic N T."/>
            <person name="Byers J.R.P. K."/>
            <person name="Montejo-Kovacevich G."/>
            <person name="Yen C E."/>
        </authorList>
    </citation>
    <scope>NUCLEOTIDE SEQUENCE [LARGE SCALE GENOMIC DNA]</scope>
</reference>
<proteinExistence type="predicted"/>